<dbReference type="Pfam" id="PF13692">
    <property type="entry name" value="Glyco_trans_1_4"/>
    <property type="match status" value="1"/>
</dbReference>
<accession>A0ABX0LDB4</accession>
<dbReference type="SUPFAM" id="SSF53756">
    <property type="entry name" value="UDP-Glycosyltransferase/glycogen phosphorylase"/>
    <property type="match status" value="1"/>
</dbReference>
<dbReference type="Gene3D" id="3.40.50.2000">
    <property type="entry name" value="Glycogen Phosphorylase B"/>
    <property type="match status" value="2"/>
</dbReference>
<dbReference type="Pfam" id="PF12000">
    <property type="entry name" value="Glyco_trans_4_3"/>
    <property type="match status" value="1"/>
</dbReference>
<dbReference type="CDD" id="cd03818">
    <property type="entry name" value="GT4_ExpC-like"/>
    <property type="match status" value="1"/>
</dbReference>
<dbReference type="InterPro" id="IPR022623">
    <property type="entry name" value="Glyco_trans_4"/>
</dbReference>
<feature type="domain" description="Glycosyl transferase family 4" evidence="2">
    <location>
        <begin position="28"/>
        <end position="189"/>
    </location>
</feature>
<dbReference type="PANTHER" id="PTHR46401:SF2">
    <property type="entry name" value="GLYCOSYLTRANSFERASE WBBK-RELATED"/>
    <property type="match status" value="1"/>
</dbReference>
<dbReference type="EMBL" id="JAAOMA010000093">
    <property type="protein sequence ID" value="NHR08780.1"/>
    <property type="molecule type" value="Genomic_DNA"/>
</dbReference>
<organism evidence="3 4">
    <name type="scientific">Chromobacterium fluminis</name>
    <dbReference type="NCBI Taxonomy" id="3044269"/>
    <lineage>
        <taxon>Bacteria</taxon>
        <taxon>Pseudomonadati</taxon>
        <taxon>Pseudomonadota</taxon>
        <taxon>Betaproteobacteria</taxon>
        <taxon>Neisseriales</taxon>
        <taxon>Chromobacteriaceae</taxon>
        <taxon>Chromobacterium</taxon>
    </lineage>
</organism>
<evidence type="ECO:0000259" key="2">
    <source>
        <dbReference type="Pfam" id="PF12000"/>
    </source>
</evidence>
<comment type="caution">
    <text evidence="3">The sequence shown here is derived from an EMBL/GenBank/DDBJ whole genome shotgun (WGS) entry which is preliminary data.</text>
</comment>
<protein>
    <submittedName>
        <fullName evidence="3">Glycosyltransferase</fullName>
    </submittedName>
</protein>
<gene>
    <name evidence="3" type="ORF">HA052_26690</name>
</gene>
<keyword evidence="1" id="KW-0808">Transferase</keyword>
<dbReference type="Proteomes" id="UP001515641">
    <property type="component" value="Unassembled WGS sequence"/>
</dbReference>
<keyword evidence="4" id="KW-1185">Reference proteome</keyword>
<dbReference type="PANTHER" id="PTHR46401">
    <property type="entry name" value="GLYCOSYLTRANSFERASE WBBK-RELATED"/>
    <property type="match status" value="1"/>
</dbReference>
<evidence type="ECO:0000256" key="1">
    <source>
        <dbReference type="ARBA" id="ARBA00022679"/>
    </source>
</evidence>
<dbReference type="RefSeq" id="WP_166454377.1">
    <property type="nucleotide sequence ID" value="NZ_JAAOMA010000093.1"/>
</dbReference>
<proteinExistence type="predicted"/>
<sequence>MKLLLIHQNFPGQLRHIAEHLKQRPDIELLAVGRDSAPGLAGVKLLRYRPHRGPHRHTHPYLHSYEDAVLHGQAVLRALQPLQQRGYRPDVILAHPGWGETLFLKDLFPAARLIHYSEYYYHGRGADADFDPEFPLSLDGAARLRARNALHLLNLEHADQSVTPTHWQHSLHPAAYRPKVQIQHEGIRCGQLGPDPTATLTLPNGRTLRAGQPIVSYVARNLEPYRGFHTLMRALPALLRQRLDSQIVIVGGDGVSYGSAPRDAAHWREKLLRDNPVDPERVHFLGKVPYEVYRKALQVSAVHVYLTYPFVLSWSLLEAMASGCRIVASDTAPVREVIRDGENGELTDFFDAAALAEKVGAALETDGGGLRLAARETAARYSVEAGLAGYRRLLGLEERVVSWPGEG</sequence>
<name>A0ABX0LDB4_9NEIS</name>
<evidence type="ECO:0000313" key="3">
    <source>
        <dbReference type="EMBL" id="NHR08780.1"/>
    </source>
</evidence>
<evidence type="ECO:0000313" key="4">
    <source>
        <dbReference type="Proteomes" id="UP001515641"/>
    </source>
</evidence>
<reference evidence="3 4" key="1">
    <citation type="submission" date="2020-03" db="EMBL/GenBank/DDBJ databases">
        <title>Draft genome sequence of environmentally isolated cultures.</title>
        <authorList>
            <person name="Wilson H.S."/>
            <person name="De Leon M.E."/>
        </authorList>
    </citation>
    <scope>NUCLEOTIDE SEQUENCE [LARGE SCALE GENOMIC DNA]</scope>
    <source>
        <strain evidence="3 4">HSC-31F16</strain>
    </source>
</reference>